<dbReference type="GO" id="GO:0006869">
    <property type="term" value="P:lipid transport"/>
    <property type="evidence" value="ECO:0007669"/>
    <property type="project" value="UniProtKB-KW"/>
</dbReference>
<dbReference type="AlphaFoldDB" id="A0A6A6KS12"/>
<evidence type="ECO:0000256" key="5">
    <source>
        <dbReference type="RuleBase" id="RU003844"/>
    </source>
</evidence>
<protein>
    <recommendedName>
        <fullName evidence="9">Oxysterol-binding protein</fullName>
    </recommendedName>
</protein>
<dbReference type="PANTHER" id="PTHR10972">
    <property type="entry name" value="OXYSTEROL-BINDING PROTEIN-RELATED"/>
    <property type="match status" value="1"/>
</dbReference>
<dbReference type="PANTHER" id="PTHR10972:SF136">
    <property type="entry name" value="OXYSTEROL-BINDING PROTEIN 8"/>
    <property type="match status" value="1"/>
</dbReference>
<dbReference type="GO" id="GO:0005829">
    <property type="term" value="C:cytosol"/>
    <property type="evidence" value="ECO:0007669"/>
    <property type="project" value="TreeGrafter"/>
</dbReference>
<dbReference type="FunFam" id="3.30.70.3490:FF:000008">
    <property type="entry name" value="Oxysterol-binding protein-related protein 3C"/>
    <property type="match status" value="2"/>
</dbReference>
<dbReference type="FunFam" id="2.40.160.120:FF:000009">
    <property type="entry name" value="oxysterol-binding protein-related protein 3C"/>
    <property type="match status" value="2"/>
</dbReference>
<comment type="caution">
    <text evidence="7">The sequence shown here is derived from an EMBL/GenBank/DDBJ whole genome shotgun (WGS) entry which is preliminary data.</text>
</comment>
<keyword evidence="4" id="KW-0446">Lipid-binding</keyword>
<dbReference type="GO" id="GO:0016020">
    <property type="term" value="C:membrane"/>
    <property type="evidence" value="ECO:0007669"/>
    <property type="project" value="TreeGrafter"/>
</dbReference>
<accession>A0A6A6KS12</accession>
<dbReference type="EMBL" id="JAAGAX010000015">
    <property type="protein sequence ID" value="KAF2291751.1"/>
    <property type="molecule type" value="Genomic_DNA"/>
</dbReference>
<feature type="compositionally biased region" description="Basic and acidic residues" evidence="6">
    <location>
        <begin position="759"/>
        <end position="788"/>
    </location>
</feature>
<dbReference type="PROSITE" id="PS01013">
    <property type="entry name" value="OSBP"/>
    <property type="match status" value="2"/>
</dbReference>
<dbReference type="SUPFAM" id="SSF144000">
    <property type="entry name" value="Oxysterol-binding protein-like"/>
    <property type="match status" value="2"/>
</dbReference>
<evidence type="ECO:0000256" key="6">
    <source>
        <dbReference type="SAM" id="MobiDB-lite"/>
    </source>
</evidence>
<keyword evidence="3" id="KW-0445">Lipid transport</keyword>
<organism evidence="7 8">
    <name type="scientific">Hevea brasiliensis</name>
    <name type="common">Para rubber tree</name>
    <name type="synonym">Siphonia brasiliensis</name>
    <dbReference type="NCBI Taxonomy" id="3981"/>
    <lineage>
        <taxon>Eukaryota</taxon>
        <taxon>Viridiplantae</taxon>
        <taxon>Streptophyta</taxon>
        <taxon>Embryophyta</taxon>
        <taxon>Tracheophyta</taxon>
        <taxon>Spermatophyta</taxon>
        <taxon>Magnoliopsida</taxon>
        <taxon>eudicotyledons</taxon>
        <taxon>Gunneridae</taxon>
        <taxon>Pentapetalae</taxon>
        <taxon>rosids</taxon>
        <taxon>fabids</taxon>
        <taxon>Malpighiales</taxon>
        <taxon>Euphorbiaceae</taxon>
        <taxon>Crotonoideae</taxon>
        <taxon>Micrandreae</taxon>
        <taxon>Hevea</taxon>
    </lineage>
</organism>
<evidence type="ECO:0000256" key="3">
    <source>
        <dbReference type="ARBA" id="ARBA00023055"/>
    </source>
</evidence>
<dbReference type="Proteomes" id="UP000467840">
    <property type="component" value="Chromosome 2"/>
</dbReference>
<evidence type="ECO:0000256" key="2">
    <source>
        <dbReference type="ARBA" id="ARBA00022448"/>
    </source>
</evidence>
<reference evidence="7 8" key="1">
    <citation type="journal article" date="2020" name="Mol. Plant">
        <title>The Chromosome-Based Rubber Tree Genome Provides New Insights into Spurge Genome Evolution and Rubber Biosynthesis.</title>
        <authorList>
            <person name="Liu J."/>
            <person name="Shi C."/>
            <person name="Shi C.C."/>
            <person name="Li W."/>
            <person name="Zhang Q.J."/>
            <person name="Zhang Y."/>
            <person name="Li K."/>
            <person name="Lu H.F."/>
            <person name="Shi C."/>
            <person name="Zhu S.T."/>
            <person name="Xiao Z.Y."/>
            <person name="Nan H."/>
            <person name="Yue Y."/>
            <person name="Zhu X.G."/>
            <person name="Wu Y."/>
            <person name="Hong X.N."/>
            <person name="Fan G.Y."/>
            <person name="Tong Y."/>
            <person name="Zhang D."/>
            <person name="Mao C.L."/>
            <person name="Liu Y.L."/>
            <person name="Hao S.J."/>
            <person name="Liu W.Q."/>
            <person name="Lv M.Q."/>
            <person name="Zhang H.B."/>
            <person name="Liu Y."/>
            <person name="Hu-Tang G.R."/>
            <person name="Wang J.P."/>
            <person name="Wang J.H."/>
            <person name="Sun Y.H."/>
            <person name="Ni S.B."/>
            <person name="Chen W.B."/>
            <person name="Zhang X.C."/>
            <person name="Jiao Y.N."/>
            <person name="Eichler E.E."/>
            <person name="Li G.H."/>
            <person name="Liu X."/>
            <person name="Gao L.Z."/>
        </authorList>
    </citation>
    <scope>NUCLEOTIDE SEQUENCE [LARGE SCALE GENOMIC DNA]</scope>
    <source>
        <strain evidence="8">cv. GT1</strain>
        <tissue evidence="7">Leaf</tissue>
    </source>
</reference>
<evidence type="ECO:0000313" key="7">
    <source>
        <dbReference type="EMBL" id="KAF2291751.1"/>
    </source>
</evidence>
<dbReference type="InterPro" id="IPR018494">
    <property type="entry name" value="Oxysterol-bd_CS"/>
</dbReference>
<gene>
    <name evidence="7" type="ORF">GH714_035438</name>
</gene>
<dbReference type="Gene3D" id="3.30.70.3490">
    <property type="match status" value="2"/>
</dbReference>
<dbReference type="Gene3D" id="2.40.160.120">
    <property type="match status" value="2"/>
</dbReference>
<keyword evidence="2" id="KW-0813">Transport</keyword>
<dbReference type="Pfam" id="PF01237">
    <property type="entry name" value="Oxysterol_BP"/>
    <property type="match status" value="2"/>
</dbReference>
<sequence length="853" mass="97584">MATPNDNQSKGFFAAMTSGLSMFGNAMHRSVNGLLGYEGVEVINPEGGKHDAEEEAQKGRWEQEERDGYWKMMQKYIGSDVTSMLMEYSYLLDLADECEDPYIRLVYTSSWAISVYYALQRTWKPFNPILGETYEMINHGGITFISEQVSHHPPMGAGHAENEHFTYDITSKLKTKFLGNSVDVYPVGRTRVTLKRDGVVLDLVPPPTKVNNLIFGRTWVDSPGEMIMTNLTTGDKVVLFFQPCGWFGAGRYEVDGYVYNAAEEPKILMTGKWNESMSYQPCDLEGEPLPDSELKEVWHVADVPANDKFQYTYFAHKLNSFDTAPKKLLASDSRLRSDRLALEKGDLLKAGAEKSRLEERQRAEKREREAKAHKFTPRWFDMTDEVTPTPWGDLEVYQYNGKYAEHRAAMDRSDSIEEVDVKSFEFNPWHLLGYEGVEVINPEGGKDDAEEEAQRGRWKQEERDSYWKMMHKYIGSDVTSMVTLPVLIFEPMTMIQKMAELMEYSYLLDEADDCEDPYMRLVYASSWAISVYYAYQRTWKPFNPILGETYEMANHGGITFIAEQVSHHPPMSAGHAENDHFTYDVTSKLKTKFLGNSLDVYPVGRTRVTLKRDGVVLDLVPPPTKVNNLIFGRTWVDSPGEMIMTNLTTGDKVVLYFQPCGWFGAGRYEVDGYVYNADEEPKILMTGKWNESMSYQPCDMEGEPLPGSELKEVWHVADAPANDKFQYTHFAHKINSFDTAPRKLLASDSRLRPDRLALEKGDLSKAGAEKGSLEERQRAEKREREAKGHKFSPRWFDMTDEVTPTPWGDLEVYQYNGKYGEHRAVVDNSDSIEEVDVQSIEFNPWQYSNLSAE</sequence>
<proteinExistence type="inferred from homology"/>
<feature type="region of interest" description="Disordered" evidence="6">
    <location>
        <begin position="759"/>
        <end position="789"/>
    </location>
</feature>
<dbReference type="InterPro" id="IPR000648">
    <property type="entry name" value="Oxysterol-bd"/>
</dbReference>
<keyword evidence="8" id="KW-1185">Reference proteome</keyword>
<evidence type="ECO:0000256" key="4">
    <source>
        <dbReference type="ARBA" id="ARBA00023121"/>
    </source>
</evidence>
<dbReference type="GO" id="GO:0032934">
    <property type="term" value="F:sterol binding"/>
    <property type="evidence" value="ECO:0007669"/>
    <property type="project" value="TreeGrafter"/>
</dbReference>
<dbReference type="InterPro" id="IPR037239">
    <property type="entry name" value="OSBP_sf"/>
</dbReference>
<name>A0A6A6KS12_HEVBR</name>
<evidence type="ECO:0000256" key="1">
    <source>
        <dbReference type="ARBA" id="ARBA00008842"/>
    </source>
</evidence>
<evidence type="ECO:0000313" key="8">
    <source>
        <dbReference type="Proteomes" id="UP000467840"/>
    </source>
</evidence>
<evidence type="ECO:0008006" key="9">
    <source>
        <dbReference type="Google" id="ProtNLM"/>
    </source>
</evidence>
<comment type="similarity">
    <text evidence="1 5">Belongs to the OSBP family.</text>
</comment>